<comment type="caution">
    <text evidence="2">The sequence shown here is derived from an EMBL/GenBank/DDBJ whole genome shotgun (WGS) entry which is preliminary data.</text>
</comment>
<dbReference type="EMBL" id="RCHS01002286">
    <property type="protein sequence ID" value="RMX48383.1"/>
    <property type="molecule type" value="Genomic_DNA"/>
</dbReference>
<proteinExistence type="predicted"/>
<accession>A0A3M6U3X3</accession>
<gene>
    <name evidence="2" type="ORF">pdam_00025036</name>
</gene>
<organism evidence="2 3">
    <name type="scientific">Pocillopora damicornis</name>
    <name type="common">Cauliflower coral</name>
    <name type="synonym">Millepora damicornis</name>
    <dbReference type="NCBI Taxonomy" id="46731"/>
    <lineage>
        <taxon>Eukaryota</taxon>
        <taxon>Metazoa</taxon>
        <taxon>Cnidaria</taxon>
        <taxon>Anthozoa</taxon>
        <taxon>Hexacorallia</taxon>
        <taxon>Scleractinia</taxon>
        <taxon>Astrocoeniina</taxon>
        <taxon>Pocilloporidae</taxon>
        <taxon>Pocillopora</taxon>
    </lineage>
</organism>
<keyword evidence="3" id="KW-1185">Reference proteome</keyword>
<name>A0A3M6U3X3_POCDA</name>
<evidence type="ECO:0000256" key="1">
    <source>
        <dbReference type="SAM" id="MobiDB-lite"/>
    </source>
</evidence>
<protein>
    <submittedName>
        <fullName evidence="2">Uncharacterized protein</fullName>
    </submittedName>
</protein>
<feature type="region of interest" description="Disordered" evidence="1">
    <location>
        <begin position="79"/>
        <end position="121"/>
    </location>
</feature>
<reference evidence="2 3" key="1">
    <citation type="journal article" date="2018" name="Sci. Rep.">
        <title>Comparative analysis of the Pocillopora damicornis genome highlights role of immune system in coral evolution.</title>
        <authorList>
            <person name="Cunning R."/>
            <person name="Bay R.A."/>
            <person name="Gillette P."/>
            <person name="Baker A.C."/>
            <person name="Traylor-Knowles N."/>
        </authorList>
    </citation>
    <scope>NUCLEOTIDE SEQUENCE [LARGE SCALE GENOMIC DNA]</scope>
    <source>
        <strain evidence="2">RSMAS</strain>
        <tissue evidence="2">Whole animal</tissue>
    </source>
</reference>
<evidence type="ECO:0000313" key="2">
    <source>
        <dbReference type="EMBL" id="RMX48383.1"/>
    </source>
</evidence>
<dbReference type="Proteomes" id="UP000275408">
    <property type="component" value="Unassembled WGS sequence"/>
</dbReference>
<sequence length="121" mass="13845">MVDKAEAEKNYAKEWKKATYYVQEIKENMTMEVKGDLLLAYEKICGICKSLEDSVDHVKDAMTYVVSWDSKGTKQVRIEPNSLFDSDTEIGESPSESSDQEDPVTNDRKYYSNLSVEDDLL</sequence>
<evidence type="ECO:0000313" key="3">
    <source>
        <dbReference type="Proteomes" id="UP000275408"/>
    </source>
</evidence>
<dbReference type="AlphaFoldDB" id="A0A3M6U3X3"/>